<evidence type="ECO:0000256" key="11">
    <source>
        <dbReference type="ARBA" id="ARBA00022842"/>
    </source>
</evidence>
<comment type="pathway">
    <text evidence="4 14">Cofactor biosynthesis; riboflavin biosynthesis; 2-hydroxy-3-oxobutyl phosphate from D-ribulose 5-phosphate: step 1/1.</text>
</comment>
<dbReference type="KEGG" id="acob:P0Y56_02040"/>
<keyword evidence="12 14" id="KW-0464">Manganese</keyword>
<evidence type="ECO:0000256" key="14">
    <source>
        <dbReference type="HAMAP-Rule" id="MF_00180"/>
    </source>
</evidence>
<dbReference type="InterPro" id="IPR017945">
    <property type="entry name" value="DHBP_synth_RibB-like_a/b_dom"/>
</dbReference>
<dbReference type="AlphaFoldDB" id="A0AAJ5X7K7"/>
<protein>
    <recommendedName>
        <fullName evidence="8 14">3,4-dihydroxy-2-butanone 4-phosphate synthase</fullName>
        <shortName evidence="14">DHBP synthase</shortName>
        <ecNumber evidence="7 14">4.1.99.12</ecNumber>
    </recommendedName>
</protein>
<dbReference type="NCBIfam" id="TIGR00506">
    <property type="entry name" value="ribB"/>
    <property type="match status" value="1"/>
</dbReference>
<evidence type="ECO:0000256" key="13">
    <source>
        <dbReference type="ARBA" id="ARBA00023239"/>
    </source>
</evidence>
<dbReference type="Gene3D" id="3.90.870.10">
    <property type="entry name" value="DHBP synthase"/>
    <property type="match status" value="1"/>
</dbReference>
<feature type="site" description="Essential for catalytic activity" evidence="14">
    <location>
        <position position="188"/>
    </location>
</feature>
<evidence type="ECO:0000256" key="9">
    <source>
        <dbReference type="ARBA" id="ARBA00022619"/>
    </source>
</evidence>
<dbReference type="PANTHER" id="PTHR21327:SF34">
    <property type="entry name" value="3,4-DIHYDROXY-2-BUTANONE 4-PHOSPHATE SYNTHASE"/>
    <property type="match status" value="1"/>
</dbReference>
<keyword evidence="11 14" id="KW-0460">Magnesium</keyword>
<dbReference type="SUPFAM" id="SSF142695">
    <property type="entry name" value="RibA-like"/>
    <property type="match status" value="1"/>
</dbReference>
<dbReference type="EMBL" id="CP119316">
    <property type="protein sequence ID" value="WEK47088.1"/>
    <property type="molecule type" value="Genomic_DNA"/>
</dbReference>
<feature type="binding site" evidence="14">
    <location>
        <position position="205"/>
    </location>
    <ligand>
        <name>Mg(2+)</name>
        <dbReference type="ChEBI" id="CHEBI:18420"/>
        <label>2</label>
    </ligand>
</feature>
<dbReference type="InterPro" id="IPR032677">
    <property type="entry name" value="GTP_cyclohydro_II"/>
</dbReference>
<feature type="domain" description="GTP cyclohydrolase II" evidence="15">
    <location>
        <begin position="270"/>
        <end position="427"/>
    </location>
</feature>
<feature type="site" description="Essential for catalytic activity" evidence="14">
    <location>
        <position position="226"/>
    </location>
</feature>
<dbReference type="FunFam" id="3.90.870.10:FF:000001">
    <property type="entry name" value="Riboflavin biosynthesis protein RibBA"/>
    <property type="match status" value="1"/>
</dbReference>
<comment type="function">
    <text evidence="3 14">Catalyzes the conversion of D-ribulose 5-phosphate to formate and 3,4-dihydroxy-2-butanone 4-phosphate.</text>
</comment>
<dbReference type="Pfam" id="PF00925">
    <property type="entry name" value="GTP_cyclohydro2"/>
    <property type="match status" value="1"/>
</dbReference>
<dbReference type="PIRSF" id="PIRSF001259">
    <property type="entry name" value="RibA"/>
    <property type="match status" value="1"/>
</dbReference>
<dbReference type="SUPFAM" id="SSF55821">
    <property type="entry name" value="YrdC/RibB"/>
    <property type="match status" value="1"/>
</dbReference>
<dbReference type="GO" id="GO:0003935">
    <property type="term" value="F:GTP cyclohydrolase II activity"/>
    <property type="evidence" value="ECO:0007669"/>
    <property type="project" value="TreeGrafter"/>
</dbReference>
<dbReference type="GO" id="GO:0009231">
    <property type="term" value="P:riboflavin biosynthetic process"/>
    <property type="evidence" value="ECO:0007669"/>
    <property type="project" value="UniProtKB-UniRule"/>
</dbReference>
<evidence type="ECO:0000256" key="7">
    <source>
        <dbReference type="ARBA" id="ARBA00012153"/>
    </source>
</evidence>
<dbReference type="InterPro" id="IPR036144">
    <property type="entry name" value="RibA-like_sf"/>
</dbReference>
<dbReference type="PANTHER" id="PTHR21327">
    <property type="entry name" value="GTP CYCLOHYDROLASE II-RELATED"/>
    <property type="match status" value="1"/>
</dbReference>
<dbReference type="GO" id="GO:0000287">
    <property type="term" value="F:magnesium ion binding"/>
    <property type="evidence" value="ECO:0007669"/>
    <property type="project" value="UniProtKB-UniRule"/>
</dbReference>
<feature type="binding site" evidence="14">
    <location>
        <begin position="89"/>
        <end position="90"/>
    </location>
    <ligand>
        <name>D-ribulose 5-phosphate</name>
        <dbReference type="ChEBI" id="CHEBI:58121"/>
    </ligand>
</feature>
<keyword evidence="9 14" id="KW-0686">Riboflavin biosynthesis</keyword>
<evidence type="ECO:0000256" key="3">
    <source>
        <dbReference type="ARBA" id="ARBA00002284"/>
    </source>
</evidence>
<dbReference type="Gene3D" id="3.40.50.10990">
    <property type="entry name" value="GTP cyclohydrolase II"/>
    <property type="match status" value="1"/>
</dbReference>
<feature type="binding site" evidence="14">
    <location>
        <begin position="202"/>
        <end position="206"/>
    </location>
    <ligand>
        <name>D-ribulose 5-phosphate</name>
        <dbReference type="ChEBI" id="CHEBI:58121"/>
    </ligand>
</feature>
<comment type="similarity">
    <text evidence="14">Belongs to the DHBP synthase family.</text>
</comment>
<feature type="binding site" evidence="14">
    <location>
        <position position="90"/>
    </location>
    <ligand>
        <name>Mg(2+)</name>
        <dbReference type="ChEBI" id="CHEBI:18420"/>
        <label>2</label>
    </ligand>
</feature>
<proteinExistence type="inferred from homology"/>
<evidence type="ECO:0000256" key="4">
    <source>
        <dbReference type="ARBA" id="ARBA00004904"/>
    </source>
</evidence>
<comment type="subunit">
    <text evidence="14">Homodimer.</text>
</comment>
<keyword evidence="13 14" id="KW-0456">Lyase</keyword>
<organism evidence="16 17">
    <name type="scientific">Candidatus Andeanibacterium colombiense</name>
    <dbReference type="NCBI Taxonomy" id="3121345"/>
    <lineage>
        <taxon>Bacteria</taxon>
        <taxon>Pseudomonadati</taxon>
        <taxon>Pseudomonadota</taxon>
        <taxon>Alphaproteobacteria</taxon>
        <taxon>Sphingomonadales</taxon>
        <taxon>Sphingomonadaceae</taxon>
        <taxon>Candidatus Andeanibacterium</taxon>
    </lineage>
</organism>
<evidence type="ECO:0000256" key="12">
    <source>
        <dbReference type="ARBA" id="ARBA00023211"/>
    </source>
</evidence>
<keyword evidence="10 14" id="KW-0479">Metal-binding</keyword>
<evidence type="ECO:0000256" key="6">
    <source>
        <dbReference type="ARBA" id="ARBA00008976"/>
    </source>
</evidence>
<dbReference type="Pfam" id="PF00926">
    <property type="entry name" value="DHBP_synthase"/>
    <property type="match status" value="1"/>
</dbReference>
<gene>
    <name evidence="14 16" type="primary">ribB</name>
    <name evidence="16" type="ORF">P0Y56_02040</name>
</gene>
<evidence type="ECO:0000259" key="15">
    <source>
        <dbReference type="Pfam" id="PF00925"/>
    </source>
</evidence>
<comment type="similarity">
    <text evidence="5">In the N-terminal section; belongs to the DHBP synthase family.</text>
</comment>
<dbReference type="HAMAP" id="MF_00180">
    <property type="entry name" value="RibB"/>
    <property type="match status" value="1"/>
</dbReference>
<dbReference type="GO" id="GO:0005829">
    <property type="term" value="C:cytosol"/>
    <property type="evidence" value="ECO:0007669"/>
    <property type="project" value="TreeGrafter"/>
</dbReference>
<comment type="similarity">
    <text evidence="6">In the C-terminal section; belongs to the GTP cyclohydrolase II family.</text>
</comment>
<sequence>MSNSTIDRVRDIVNDGTMSRAGLARAAGLHANTLRDCTDPGWNPTSDTLAKLERFLSANDDAPVLVPIEQIIDEARNGRMFILVDDEDRENEGDLIIPAQMATPDAINFMATHGRGLICLALPAARIDQLGLELMSRNNRTRHETAFTTSIEAREGVTTGISAADRARTISVAIDASKGADDIVTPGHVFPLVARDGGVLVRAGHTEASVDISRLAGLNPSGVICEIMNEDGSMARMDDLIRFARLHGLKMATIRDLIAYRRRHDHLVEKIAETRFSSRWGGEWSAMSFYNKATKEETMALVKGKIDPARPTLVRMHAMSIFDDIFGDESGRHGLLEGAMRAIGEEGAGVVVLISRPGGDYATRAIRGREKRPERSEAPGDMAQEQRDYGVGAQILAELGVHDMVLLTNTQHSLVGLEGYDLSIVGERSIPCAGAE</sequence>
<evidence type="ECO:0000313" key="17">
    <source>
        <dbReference type="Proteomes" id="UP001218362"/>
    </source>
</evidence>
<comment type="cofactor">
    <cofactor evidence="2">
        <name>Mn(2+)</name>
        <dbReference type="ChEBI" id="CHEBI:29035"/>
    </cofactor>
</comment>
<evidence type="ECO:0000256" key="8">
    <source>
        <dbReference type="ARBA" id="ARBA00018836"/>
    </source>
</evidence>
<reference evidence="16" key="1">
    <citation type="submission" date="2023-03" db="EMBL/GenBank/DDBJ databases">
        <title>Andean soil-derived lignocellulolytic bacterial consortium as a source of novel taxa and putative plastic-active enzymes.</title>
        <authorList>
            <person name="Diaz-Garcia L."/>
            <person name="Chuvochina M."/>
            <person name="Feuerriegel G."/>
            <person name="Bunk B."/>
            <person name="Sproer C."/>
            <person name="Streit W.R."/>
            <person name="Rodriguez L.M."/>
            <person name="Overmann J."/>
            <person name="Jimenez D.J."/>
        </authorList>
    </citation>
    <scope>NUCLEOTIDE SEQUENCE</scope>
    <source>
        <strain evidence="16">MAG 26</strain>
    </source>
</reference>
<accession>A0AAJ5X7K7</accession>
<dbReference type="EC" id="4.1.99.12" evidence="7 14"/>
<evidence type="ECO:0000256" key="2">
    <source>
        <dbReference type="ARBA" id="ARBA00001936"/>
    </source>
</evidence>
<evidence type="ECO:0000256" key="5">
    <source>
        <dbReference type="ARBA" id="ARBA00005520"/>
    </source>
</evidence>
<dbReference type="GO" id="GO:0008686">
    <property type="term" value="F:3,4-dihydroxy-2-butanone-4-phosphate synthase activity"/>
    <property type="evidence" value="ECO:0007669"/>
    <property type="project" value="UniProtKB-UniRule"/>
</dbReference>
<evidence type="ECO:0000256" key="10">
    <source>
        <dbReference type="ARBA" id="ARBA00022723"/>
    </source>
</evidence>
<dbReference type="GO" id="GO:0030145">
    <property type="term" value="F:manganese ion binding"/>
    <property type="evidence" value="ECO:0007669"/>
    <property type="project" value="UniProtKB-UniRule"/>
</dbReference>
<comment type="cofactor">
    <cofactor evidence="14">
        <name>Mg(2+)</name>
        <dbReference type="ChEBI" id="CHEBI:18420"/>
    </cofactor>
    <cofactor evidence="14">
        <name>Mn(2+)</name>
        <dbReference type="ChEBI" id="CHEBI:29035"/>
    </cofactor>
    <text evidence="14">Binds 2 divalent metal cations per subunit. Magnesium or manganese.</text>
</comment>
<dbReference type="InterPro" id="IPR000422">
    <property type="entry name" value="DHBP_synthase_RibB"/>
</dbReference>
<name>A0AAJ5X7K7_9SPHN</name>
<feature type="binding site" evidence="14">
    <location>
        <position position="94"/>
    </location>
    <ligand>
        <name>D-ribulose 5-phosphate</name>
        <dbReference type="ChEBI" id="CHEBI:58121"/>
    </ligand>
</feature>
<dbReference type="Proteomes" id="UP001218362">
    <property type="component" value="Chromosome"/>
</dbReference>
<evidence type="ECO:0000256" key="1">
    <source>
        <dbReference type="ARBA" id="ARBA00000141"/>
    </source>
</evidence>
<comment type="catalytic activity">
    <reaction evidence="1 14">
        <text>D-ribulose 5-phosphate = (2S)-2-hydroxy-3-oxobutyl phosphate + formate + H(+)</text>
        <dbReference type="Rhea" id="RHEA:18457"/>
        <dbReference type="ChEBI" id="CHEBI:15378"/>
        <dbReference type="ChEBI" id="CHEBI:15740"/>
        <dbReference type="ChEBI" id="CHEBI:58121"/>
        <dbReference type="ChEBI" id="CHEBI:58830"/>
        <dbReference type="EC" id="4.1.99.12"/>
    </reaction>
</comment>
<feature type="binding site" evidence="14">
    <location>
        <position position="90"/>
    </location>
    <ligand>
        <name>Mg(2+)</name>
        <dbReference type="ChEBI" id="CHEBI:18420"/>
        <label>1</label>
    </ligand>
</feature>
<evidence type="ECO:0000313" key="16">
    <source>
        <dbReference type="EMBL" id="WEK47088.1"/>
    </source>
</evidence>